<accession>A0A9W6NEC7</accession>
<reference evidence="3" key="2">
    <citation type="submission" date="2023-01" db="EMBL/GenBank/DDBJ databases">
        <authorList>
            <person name="Sun Q."/>
            <person name="Evtushenko L."/>
        </authorList>
    </citation>
    <scope>NUCLEOTIDE SEQUENCE</scope>
    <source>
        <strain evidence="3">VKM B-2935</strain>
    </source>
</reference>
<dbReference type="Gene3D" id="3.10.129.10">
    <property type="entry name" value="Hotdog Thioesterase"/>
    <property type="match status" value="1"/>
</dbReference>
<dbReference type="EMBL" id="BSFN01000001">
    <property type="protein sequence ID" value="GLK87627.1"/>
    <property type="molecule type" value="Genomic_DNA"/>
</dbReference>
<organism evidence="3 4">
    <name type="scientific">Pseudomonas turukhanskensis</name>
    <dbReference type="NCBI Taxonomy" id="1806536"/>
    <lineage>
        <taxon>Bacteria</taxon>
        <taxon>Pseudomonadati</taxon>
        <taxon>Pseudomonadota</taxon>
        <taxon>Gammaproteobacteria</taxon>
        <taxon>Pseudomonadales</taxon>
        <taxon>Pseudomonadaceae</taxon>
        <taxon>Pseudomonas</taxon>
    </lineage>
</organism>
<comment type="caution">
    <text evidence="3">The sequence shown here is derived from an EMBL/GenBank/DDBJ whole genome shotgun (WGS) entry which is preliminary data.</text>
</comment>
<dbReference type="NCBIfam" id="TIGR00369">
    <property type="entry name" value="unchar_dom_1"/>
    <property type="match status" value="1"/>
</dbReference>
<proteinExistence type="predicted"/>
<dbReference type="PANTHER" id="PTHR42856">
    <property type="entry name" value="ACYL-COENZYME A THIOESTERASE PAAI"/>
    <property type="match status" value="1"/>
</dbReference>
<name>A0A9W6NEC7_9PSED</name>
<dbReference type="SUPFAM" id="SSF54637">
    <property type="entry name" value="Thioesterase/thiol ester dehydrase-isomerase"/>
    <property type="match status" value="1"/>
</dbReference>
<dbReference type="CDD" id="cd03443">
    <property type="entry name" value="PaaI_thioesterase"/>
    <property type="match status" value="1"/>
</dbReference>
<keyword evidence="1" id="KW-0378">Hydrolase</keyword>
<evidence type="ECO:0000259" key="2">
    <source>
        <dbReference type="Pfam" id="PF03061"/>
    </source>
</evidence>
<dbReference type="InterPro" id="IPR006683">
    <property type="entry name" value="Thioestr_dom"/>
</dbReference>
<gene>
    <name evidence="3" type="ORF">GCM10017655_06890</name>
</gene>
<evidence type="ECO:0000256" key="1">
    <source>
        <dbReference type="ARBA" id="ARBA00022801"/>
    </source>
</evidence>
<evidence type="ECO:0000313" key="4">
    <source>
        <dbReference type="Proteomes" id="UP001143328"/>
    </source>
</evidence>
<dbReference type="InterPro" id="IPR052723">
    <property type="entry name" value="Acyl-CoA_thioesterase_PaaI"/>
</dbReference>
<dbReference type="RefSeq" id="WP_271193860.1">
    <property type="nucleotide sequence ID" value="NZ_BSFN01000001.1"/>
</dbReference>
<dbReference type="AlphaFoldDB" id="A0A9W6NEC7"/>
<dbReference type="InterPro" id="IPR003736">
    <property type="entry name" value="PAAI_dom"/>
</dbReference>
<keyword evidence="4" id="KW-1185">Reference proteome</keyword>
<reference evidence="3" key="1">
    <citation type="journal article" date="2014" name="Int. J. Syst. Evol. Microbiol.">
        <title>Complete genome sequence of Corynebacterium casei LMG S-19264T (=DSM 44701T), isolated from a smear-ripened cheese.</title>
        <authorList>
            <consortium name="US DOE Joint Genome Institute (JGI-PGF)"/>
            <person name="Walter F."/>
            <person name="Albersmeier A."/>
            <person name="Kalinowski J."/>
            <person name="Ruckert C."/>
        </authorList>
    </citation>
    <scope>NUCLEOTIDE SEQUENCE</scope>
    <source>
        <strain evidence="3">VKM B-2935</strain>
    </source>
</reference>
<dbReference type="GO" id="GO:0016289">
    <property type="term" value="F:acyl-CoA hydrolase activity"/>
    <property type="evidence" value="ECO:0007669"/>
    <property type="project" value="UniProtKB-ARBA"/>
</dbReference>
<protein>
    <submittedName>
        <fullName evidence="3">Thioesterase</fullName>
    </submittedName>
</protein>
<sequence length="135" mass="14238">MTQPADETPSNCEEVGSKSAFARLLGLHILKADGGEAIIGLSMHDGLRNLHGKLHGGALFSLIDTAMGQASHSVVGGPGTVTLESKINYIRPVDDGDILCRAWVVHAGRRTQVIEAEVHQGDKLVAKAQATFACL</sequence>
<dbReference type="PANTHER" id="PTHR42856:SF1">
    <property type="entry name" value="ACYL-COENZYME A THIOESTERASE PAAI"/>
    <property type="match status" value="1"/>
</dbReference>
<dbReference type="InterPro" id="IPR029069">
    <property type="entry name" value="HotDog_dom_sf"/>
</dbReference>
<feature type="domain" description="Thioesterase" evidence="2">
    <location>
        <begin position="51"/>
        <end position="124"/>
    </location>
</feature>
<evidence type="ECO:0000313" key="3">
    <source>
        <dbReference type="EMBL" id="GLK87627.1"/>
    </source>
</evidence>
<dbReference type="Proteomes" id="UP001143328">
    <property type="component" value="Unassembled WGS sequence"/>
</dbReference>
<dbReference type="Pfam" id="PF03061">
    <property type="entry name" value="4HBT"/>
    <property type="match status" value="1"/>
</dbReference>